<dbReference type="PANTHER" id="PTHR30055:SF238">
    <property type="entry name" value="MYCOFACTOCIN BIOSYNTHESIS TRANSCRIPTIONAL REGULATOR MFTR-RELATED"/>
    <property type="match status" value="1"/>
</dbReference>
<dbReference type="Pfam" id="PF00440">
    <property type="entry name" value="TetR_N"/>
    <property type="match status" value="1"/>
</dbReference>
<dbReference type="AlphaFoldDB" id="A0A0U3HND4"/>
<dbReference type="GO" id="GO:0003700">
    <property type="term" value="F:DNA-binding transcription factor activity"/>
    <property type="evidence" value="ECO:0007669"/>
    <property type="project" value="TreeGrafter"/>
</dbReference>
<protein>
    <submittedName>
        <fullName evidence="7">TetR family transcriptional regulator</fullName>
    </submittedName>
</protein>
<dbReference type="OrthoDB" id="3196926at2"/>
<dbReference type="KEGG" id="kfv:AS188_04245"/>
<evidence type="ECO:0000256" key="4">
    <source>
        <dbReference type="PROSITE-ProRule" id="PRU00335"/>
    </source>
</evidence>
<dbReference type="InterPro" id="IPR050109">
    <property type="entry name" value="HTH-type_TetR-like_transc_reg"/>
</dbReference>
<keyword evidence="1" id="KW-0805">Transcription regulation</keyword>
<dbReference type="PRINTS" id="PR00455">
    <property type="entry name" value="HTHTETR"/>
</dbReference>
<dbReference type="EMBL" id="CP013254">
    <property type="protein sequence ID" value="ALU39094.1"/>
    <property type="molecule type" value="Genomic_DNA"/>
</dbReference>
<dbReference type="Gene3D" id="1.10.357.10">
    <property type="entry name" value="Tetracycline Repressor, domain 2"/>
    <property type="match status" value="1"/>
</dbReference>
<proteinExistence type="predicted"/>
<accession>A0A0U3HND4</accession>
<dbReference type="GO" id="GO:0000976">
    <property type="term" value="F:transcription cis-regulatory region binding"/>
    <property type="evidence" value="ECO:0007669"/>
    <property type="project" value="TreeGrafter"/>
</dbReference>
<dbReference type="Proteomes" id="UP000321155">
    <property type="component" value="Unassembled WGS sequence"/>
</dbReference>
<evidence type="ECO:0000259" key="5">
    <source>
        <dbReference type="PROSITE" id="PS50977"/>
    </source>
</evidence>
<evidence type="ECO:0000313" key="9">
    <source>
        <dbReference type="Proteomes" id="UP000321155"/>
    </source>
</evidence>
<feature type="domain" description="HTH tetR-type" evidence="5">
    <location>
        <begin position="13"/>
        <end position="73"/>
    </location>
</feature>
<dbReference type="EMBL" id="BJZR01000001">
    <property type="protein sequence ID" value="GEO90761.1"/>
    <property type="molecule type" value="Genomic_DNA"/>
</dbReference>
<evidence type="ECO:0000256" key="3">
    <source>
        <dbReference type="ARBA" id="ARBA00023163"/>
    </source>
</evidence>
<gene>
    <name evidence="6" type="ORF">AS188_04245</name>
    <name evidence="7" type="ORF">KFL01_00670</name>
</gene>
<keyword evidence="2 4" id="KW-0238">DNA-binding</keyword>
<dbReference type="RefSeq" id="WP_058857806.1">
    <property type="nucleotide sequence ID" value="NZ_BJZR01000001.1"/>
</dbReference>
<reference evidence="6 8" key="1">
    <citation type="submission" date="2015-11" db="EMBL/GenBank/DDBJ databases">
        <title>Complete Genome Sequence of Kocuria flava strain HO-9041.</title>
        <authorList>
            <person name="Zhou M."/>
            <person name="Dai J."/>
        </authorList>
    </citation>
    <scope>NUCLEOTIDE SEQUENCE [LARGE SCALE GENOMIC DNA]</scope>
    <source>
        <strain evidence="6 8">HO-9041</strain>
    </source>
</reference>
<name>A0A0U3HND4_9MICC</name>
<evidence type="ECO:0000313" key="8">
    <source>
        <dbReference type="Proteomes" id="UP000057181"/>
    </source>
</evidence>
<evidence type="ECO:0000256" key="1">
    <source>
        <dbReference type="ARBA" id="ARBA00023015"/>
    </source>
</evidence>
<dbReference type="InterPro" id="IPR001647">
    <property type="entry name" value="HTH_TetR"/>
</dbReference>
<organism evidence="6 8">
    <name type="scientific">Kocuria flava</name>
    <dbReference type="NCBI Taxonomy" id="446860"/>
    <lineage>
        <taxon>Bacteria</taxon>
        <taxon>Bacillati</taxon>
        <taxon>Actinomycetota</taxon>
        <taxon>Actinomycetes</taxon>
        <taxon>Micrococcales</taxon>
        <taxon>Micrococcaceae</taxon>
        <taxon>Kocuria</taxon>
    </lineage>
</organism>
<reference evidence="7 9" key="2">
    <citation type="submission" date="2019-07" db="EMBL/GenBank/DDBJ databases">
        <title>Whole genome shotgun sequence of Kocuria flava NBRC 107626.</title>
        <authorList>
            <person name="Hosoyama A."/>
            <person name="Uohara A."/>
            <person name="Ohji S."/>
            <person name="Ichikawa N."/>
        </authorList>
    </citation>
    <scope>NUCLEOTIDE SEQUENCE [LARGE SCALE GENOMIC DNA]</scope>
    <source>
        <strain evidence="7 9">NBRC 107626</strain>
    </source>
</reference>
<dbReference type="PANTHER" id="PTHR30055">
    <property type="entry name" value="HTH-TYPE TRANSCRIPTIONAL REGULATOR RUTR"/>
    <property type="match status" value="1"/>
</dbReference>
<sequence>MNSTSSLRQVSREAVRDRIVEVGLGLFAEHGFERTTVEEIARAVGTSERTFFRYFATKDEVVLLPYEHAYAQMLTLLGERPLEEDVWETLTVVCAHSIRALLMGPYETGGVQRLQRIIGDSPVLLAAYLRQFDRLQERLTDALVQRQERRAPGREADRVVARALVGASFAHLHAVVSAARSAEDVARADERFAALMQDLRPRSLPAGS</sequence>
<evidence type="ECO:0000256" key="2">
    <source>
        <dbReference type="ARBA" id="ARBA00023125"/>
    </source>
</evidence>
<evidence type="ECO:0000313" key="7">
    <source>
        <dbReference type="EMBL" id="GEO90761.1"/>
    </source>
</evidence>
<dbReference type="SUPFAM" id="SSF46689">
    <property type="entry name" value="Homeodomain-like"/>
    <property type="match status" value="1"/>
</dbReference>
<dbReference type="Proteomes" id="UP000057181">
    <property type="component" value="Chromosome"/>
</dbReference>
<evidence type="ECO:0000313" key="6">
    <source>
        <dbReference type="EMBL" id="ALU39094.1"/>
    </source>
</evidence>
<keyword evidence="9" id="KW-1185">Reference proteome</keyword>
<dbReference type="PROSITE" id="PS50977">
    <property type="entry name" value="HTH_TETR_2"/>
    <property type="match status" value="1"/>
</dbReference>
<feature type="DNA-binding region" description="H-T-H motif" evidence="4">
    <location>
        <begin position="36"/>
        <end position="55"/>
    </location>
</feature>
<keyword evidence="3" id="KW-0804">Transcription</keyword>
<dbReference type="InterPro" id="IPR009057">
    <property type="entry name" value="Homeodomain-like_sf"/>
</dbReference>